<sequence length="303" mass="35495">MNSLNLIYILTAILIFKKTICSKTEDVFGTDDAALGLIILQNETFEQENNIIDKKDIFSSFFNLMKCAREMFKKVEEEKERIVTSNKNLLNLSSILKMETLVDLKSINRDRYLAYLKESINLINKFSPLFKKKIDDESGLNMSKLIKEGILELEKITNLIPKITEVIDSEETEQNPSERDDIKEIFEHFEKQVQKLKQESERYYKSAIDFFEYHKSSEVKPEKIKAHLVNFRNNSMFIKKNDIRIKAVSCNQLVSAFFRHFTTSCEIENRLLNSLCEILNDIWVCKSKAERYLKSINDVLVKN</sequence>
<protein>
    <submittedName>
        <fullName evidence="3">Uncharacterized protein</fullName>
    </submittedName>
</protein>
<dbReference type="VEuPathDB" id="MicrosporidiaDB:NBO_331g0002"/>
<name>R0KQA9_NOSB1</name>
<keyword evidence="1" id="KW-0175">Coiled coil</keyword>
<evidence type="ECO:0000256" key="2">
    <source>
        <dbReference type="SAM" id="SignalP"/>
    </source>
</evidence>
<reference evidence="3 4" key="1">
    <citation type="journal article" date="2013" name="BMC Genomics">
        <title>Comparative genomics of parasitic silkworm microsporidia reveal an association between genome expansion and host adaptation.</title>
        <authorList>
            <person name="Pan G."/>
            <person name="Xu J."/>
            <person name="Li T."/>
            <person name="Xia Q."/>
            <person name="Liu S.L."/>
            <person name="Zhang G."/>
            <person name="Li S."/>
            <person name="Li C."/>
            <person name="Liu H."/>
            <person name="Yang L."/>
            <person name="Liu T."/>
            <person name="Zhang X."/>
            <person name="Wu Z."/>
            <person name="Fan W."/>
            <person name="Dang X."/>
            <person name="Xiang H."/>
            <person name="Tao M."/>
            <person name="Li Y."/>
            <person name="Hu J."/>
            <person name="Li Z."/>
            <person name="Lin L."/>
            <person name="Luo J."/>
            <person name="Geng L."/>
            <person name="Wang L."/>
            <person name="Long M."/>
            <person name="Wan Y."/>
            <person name="He N."/>
            <person name="Zhang Z."/>
            <person name="Lu C."/>
            <person name="Keeling P.J."/>
            <person name="Wang J."/>
            <person name="Xiang Z."/>
            <person name="Zhou Z."/>
        </authorList>
    </citation>
    <scope>NUCLEOTIDE SEQUENCE [LARGE SCALE GENOMIC DNA]</scope>
    <source>
        <strain evidence="4">CQ1 / CVCC 102059</strain>
    </source>
</reference>
<evidence type="ECO:0000256" key="1">
    <source>
        <dbReference type="SAM" id="Coils"/>
    </source>
</evidence>
<feature type="coiled-coil region" evidence="1">
    <location>
        <begin position="179"/>
        <end position="206"/>
    </location>
</feature>
<feature type="chain" id="PRO_5004354332" evidence="2">
    <location>
        <begin position="22"/>
        <end position="303"/>
    </location>
</feature>
<evidence type="ECO:0000313" key="3">
    <source>
        <dbReference type="EMBL" id="EOB12901.1"/>
    </source>
</evidence>
<gene>
    <name evidence="3" type="ORF">NBO_331g0002</name>
</gene>
<organism evidence="3 4">
    <name type="scientific">Nosema bombycis (strain CQ1 / CVCC 102059)</name>
    <name type="common">Microsporidian parasite</name>
    <name type="synonym">Pebrine of silkworm</name>
    <dbReference type="NCBI Taxonomy" id="578461"/>
    <lineage>
        <taxon>Eukaryota</taxon>
        <taxon>Fungi</taxon>
        <taxon>Fungi incertae sedis</taxon>
        <taxon>Microsporidia</taxon>
        <taxon>Nosematidae</taxon>
        <taxon>Nosema</taxon>
    </lineage>
</organism>
<dbReference type="AlphaFoldDB" id="R0KQA9"/>
<feature type="signal peptide" evidence="2">
    <location>
        <begin position="1"/>
        <end position="21"/>
    </location>
</feature>
<accession>R0KQA9</accession>
<dbReference type="EMBL" id="KB909239">
    <property type="protein sequence ID" value="EOB12901.1"/>
    <property type="molecule type" value="Genomic_DNA"/>
</dbReference>
<dbReference type="Proteomes" id="UP000016927">
    <property type="component" value="Unassembled WGS sequence"/>
</dbReference>
<proteinExistence type="predicted"/>
<keyword evidence="4" id="KW-1185">Reference proteome</keyword>
<dbReference type="HOGENOM" id="CLU_918585_0_0_1"/>
<keyword evidence="2" id="KW-0732">Signal</keyword>
<evidence type="ECO:0000313" key="4">
    <source>
        <dbReference type="Proteomes" id="UP000016927"/>
    </source>
</evidence>